<organism evidence="11 12">
    <name type="scientific">Lipomyces tetrasporus</name>
    <dbReference type="NCBI Taxonomy" id="54092"/>
    <lineage>
        <taxon>Eukaryota</taxon>
        <taxon>Fungi</taxon>
        <taxon>Dikarya</taxon>
        <taxon>Ascomycota</taxon>
        <taxon>Saccharomycotina</taxon>
        <taxon>Lipomycetes</taxon>
        <taxon>Lipomycetales</taxon>
        <taxon>Lipomycetaceae</taxon>
        <taxon>Lipomyces</taxon>
    </lineage>
</organism>
<protein>
    <submittedName>
        <fullName evidence="11">Catalase-like domain-containing protein</fullName>
    </submittedName>
</protein>
<dbReference type="GO" id="GO:0042542">
    <property type="term" value="P:response to hydrogen peroxide"/>
    <property type="evidence" value="ECO:0007669"/>
    <property type="project" value="TreeGrafter"/>
</dbReference>
<evidence type="ECO:0000256" key="1">
    <source>
        <dbReference type="ARBA" id="ARBA00001971"/>
    </source>
</evidence>
<evidence type="ECO:0000256" key="4">
    <source>
        <dbReference type="ARBA" id="ARBA00022617"/>
    </source>
</evidence>
<evidence type="ECO:0000256" key="7">
    <source>
        <dbReference type="ARBA" id="ARBA00023004"/>
    </source>
</evidence>
<dbReference type="InterPro" id="IPR020835">
    <property type="entry name" value="Catalase_sf"/>
</dbReference>
<dbReference type="GeneID" id="80884477"/>
<dbReference type="InterPro" id="IPR010582">
    <property type="entry name" value="Catalase_immune_responsive"/>
</dbReference>
<keyword evidence="6" id="KW-0560">Oxidoreductase</keyword>
<keyword evidence="8" id="KW-0376">Hydrogen peroxide</keyword>
<comment type="cofactor">
    <cofactor evidence="1">
        <name>heme</name>
        <dbReference type="ChEBI" id="CHEBI:30413"/>
    </cofactor>
</comment>
<evidence type="ECO:0000256" key="5">
    <source>
        <dbReference type="ARBA" id="ARBA00022723"/>
    </source>
</evidence>
<evidence type="ECO:0000256" key="3">
    <source>
        <dbReference type="ARBA" id="ARBA00022559"/>
    </source>
</evidence>
<evidence type="ECO:0000313" key="11">
    <source>
        <dbReference type="EMBL" id="KAJ8099575.1"/>
    </source>
</evidence>
<feature type="domain" description="Catalase immune-responsive" evidence="10">
    <location>
        <begin position="83"/>
        <end position="143"/>
    </location>
</feature>
<keyword evidence="3" id="KW-0575">Peroxidase</keyword>
<dbReference type="PANTHER" id="PTHR11465">
    <property type="entry name" value="CATALASE"/>
    <property type="match status" value="1"/>
</dbReference>
<keyword evidence="5" id="KW-0479">Metal-binding</keyword>
<evidence type="ECO:0000259" key="10">
    <source>
        <dbReference type="Pfam" id="PF06628"/>
    </source>
</evidence>
<comment type="similarity">
    <text evidence="2">Belongs to the catalase family.</text>
</comment>
<dbReference type="PANTHER" id="PTHR11465:SF9">
    <property type="entry name" value="CATALASE"/>
    <property type="match status" value="1"/>
</dbReference>
<dbReference type="RefSeq" id="XP_056043025.1">
    <property type="nucleotide sequence ID" value="XM_056189311.1"/>
</dbReference>
<dbReference type="GO" id="GO:0004096">
    <property type="term" value="F:catalase activity"/>
    <property type="evidence" value="ECO:0007669"/>
    <property type="project" value="UniProtKB-EC"/>
</dbReference>
<comment type="caution">
    <text evidence="11">The sequence shown here is derived from an EMBL/GenBank/DDBJ whole genome shotgun (WGS) entry which is preliminary data.</text>
</comment>
<evidence type="ECO:0000256" key="8">
    <source>
        <dbReference type="ARBA" id="ARBA00023324"/>
    </source>
</evidence>
<dbReference type="Pfam" id="PF06628">
    <property type="entry name" value="Catalase-rel"/>
    <property type="match status" value="1"/>
</dbReference>
<dbReference type="GO" id="GO:0046872">
    <property type="term" value="F:metal ion binding"/>
    <property type="evidence" value="ECO:0007669"/>
    <property type="project" value="UniProtKB-KW"/>
</dbReference>
<dbReference type="SUPFAM" id="SSF56634">
    <property type="entry name" value="Heme-dependent catalase-like"/>
    <property type="match status" value="1"/>
</dbReference>
<evidence type="ECO:0000256" key="6">
    <source>
        <dbReference type="ARBA" id="ARBA00023002"/>
    </source>
</evidence>
<dbReference type="Gene3D" id="2.40.180.10">
    <property type="entry name" value="Catalase core domain"/>
    <property type="match status" value="1"/>
</dbReference>
<dbReference type="GO" id="GO:0005739">
    <property type="term" value="C:mitochondrion"/>
    <property type="evidence" value="ECO:0007669"/>
    <property type="project" value="TreeGrafter"/>
</dbReference>
<dbReference type="GO" id="GO:0005777">
    <property type="term" value="C:peroxisome"/>
    <property type="evidence" value="ECO:0007669"/>
    <property type="project" value="TreeGrafter"/>
</dbReference>
<proteinExistence type="inferred from homology"/>
<reference evidence="11" key="1">
    <citation type="submission" date="2023-03" db="EMBL/GenBank/DDBJ databases">
        <title>Near-Complete genome sequence of Lipomyces tetrasporous NRRL Y-64009, an oleaginous yeast capable of growing on lignocellulosic hydrolysates.</title>
        <authorList>
            <consortium name="Lawrence Berkeley National Laboratory"/>
            <person name="Jagtap S.S."/>
            <person name="Liu J.-J."/>
            <person name="Walukiewicz H.E."/>
            <person name="Pangilinan J."/>
            <person name="Lipzen A."/>
            <person name="Ahrendt S."/>
            <person name="Koriabine M."/>
            <person name="Cobaugh K."/>
            <person name="Salamov A."/>
            <person name="Yoshinaga Y."/>
            <person name="Ng V."/>
            <person name="Daum C."/>
            <person name="Grigoriev I.V."/>
            <person name="Slininger P.J."/>
            <person name="Dien B.S."/>
            <person name="Jin Y.-S."/>
            <person name="Rao C.V."/>
        </authorList>
    </citation>
    <scope>NUCLEOTIDE SEQUENCE</scope>
    <source>
        <strain evidence="11">NRRL Y-64009</strain>
    </source>
</reference>
<dbReference type="Pfam" id="PF00199">
    <property type="entry name" value="Catalase"/>
    <property type="match status" value="1"/>
</dbReference>
<evidence type="ECO:0000259" key="9">
    <source>
        <dbReference type="Pfam" id="PF00199"/>
    </source>
</evidence>
<dbReference type="InterPro" id="IPR011614">
    <property type="entry name" value="Catalase_core"/>
</dbReference>
<evidence type="ECO:0000313" key="12">
    <source>
        <dbReference type="Proteomes" id="UP001217417"/>
    </source>
</evidence>
<keyword evidence="4" id="KW-0349">Heme</keyword>
<dbReference type="AlphaFoldDB" id="A0AAD7QQM9"/>
<name>A0AAD7QQM9_9ASCO</name>
<accession>A0AAD7QQM9</accession>
<gene>
    <name evidence="11" type="ORF">POJ06DRAFT_268461</name>
</gene>
<evidence type="ECO:0000256" key="2">
    <source>
        <dbReference type="ARBA" id="ARBA00005329"/>
    </source>
</evidence>
<sequence>MGVNYQQLPTNAASLPVYCPFQRDGFMNFSTNYGDDPNYVGSILRPTTFAPASNGNGRVASTLTEHEKWVGEACSFATQITDGDFEQATALWEVLGRETGHQERFIGNVAGHLRGVKDSRLKSMVYVLFSHVNAGLAARIQAATEASLL</sequence>
<dbReference type="InterPro" id="IPR018028">
    <property type="entry name" value="Catalase"/>
</dbReference>
<feature type="domain" description="Catalase core" evidence="9">
    <location>
        <begin position="1"/>
        <end position="43"/>
    </location>
</feature>
<dbReference type="GO" id="GO:0020037">
    <property type="term" value="F:heme binding"/>
    <property type="evidence" value="ECO:0007669"/>
    <property type="project" value="InterPro"/>
</dbReference>
<dbReference type="Proteomes" id="UP001217417">
    <property type="component" value="Unassembled WGS sequence"/>
</dbReference>
<dbReference type="EMBL" id="JARPMG010000006">
    <property type="protein sequence ID" value="KAJ8099575.1"/>
    <property type="molecule type" value="Genomic_DNA"/>
</dbReference>
<keyword evidence="7" id="KW-0408">Iron</keyword>
<keyword evidence="12" id="KW-1185">Reference proteome</keyword>
<dbReference type="GO" id="GO:0042744">
    <property type="term" value="P:hydrogen peroxide catabolic process"/>
    <property type="evidence" value="ECO:0007669"/>
    <property type="project" value="UniProtKB-KW"/>
</dbReference>